<organism evidence="1 2">
    <name type="scientific">Camellia lanceoleosa</name>
    <dbReference type="NCBI Taxonomy" id="1840588"/>
    <lineage>
        <taxon>Eukaryota</taxon>
        <taxon>Viridiplantae</taxon>
        <taxon>Streptophyta</taxon>
        <taxon>Embryophyta</taxon>
        <taxon>Tracheophyta</taxon>
        <taxon>Spermatophyta</taxon>
        <taxon>Magnoliopsida</taxon>
        <taxon>eudicotyledons</taxon>
        <taxon>Gunneridae</taxon>
        <taxon>Pentapetalae</taxon>
        <taxon>asterids</taxon>
        <taxon>Ericales</taxon>
        <taxon>Theaceae</taxon>
        <taxon>Camellia</taxon>
    </lineage>
</organism>
<name>A0ACC0ITV1_9ERIC</name>
<evidence type="ECO:0000313" key="2">
    <source>
        <dbReference type="Proteomes" id="UP001060215"/>
    </source>
</evidence>
<proteinExistence type="predicted"/>
<comment type="caution">
    <text evidence="1">The sequence shown here is derived from an EMBL/GenBank/DDBJ whole genome shotgun (WGS) entry which is preliminary data.</text>
</comment>
<protein>
    <submittedName>
        <fullName evidence="1">Uncharacterized protein</fullName>
    </submittedName>
</protein>
<gene>
    <name evidence="1" type="ORF">LOK49_LG01G03931</name>
</gene>
<keyword evidence="2" id="KW-1185">Reference proteome</keyword>
<evidence type="ECO:0000313" key="1">
    <source>
        <dbReference type="EMBL" id="KAI8029065.1"/>
    </source>
</evidence>
<dbReference type="EMBL" id="CM045758">
    <property type="protein sequence ID" value="KAI8029065.1"/>
    <property type="molecule type" value="Genomic_DNA"/>
</dbReference>
<accession>A0ACC0ITV1</accession>
<reference evidence="1 2" key="1">
    <citation type="journal article" date="2022" name="Plant J.">
        <title>Chromosome-level genome of Camellia lanceoleosa provides a valuable resource for understanding genome evolution and self-incompatibility.</title>
        <authorList>
            <person name="Gong W."/>
            <person name="Xiao S."/>
            <person name="Wang L."/>
            <person name="Liao Z."/>
            <person name="Chang Y."/>
            <person name="Mo W."/>
            <person name="Hu G."/>
            <person name="Li W."/>
            <person name="Zhao G."/>
            <person name="Zhu H."/>
            <person name="Hu X."/>
            <person name="Ji K."/>
            <person name="Xiang X."/>
            <person name="Song Q."/>
            <person name="Yuan D."/>
            <person name="Jin S."/>
            <person name="Zhang L."/>
        </authorList>
    </citation>
    <scope>NUCLEOTIDE SEQUENCE [LARGE SCALE GENOMIC DNA]</scope>
    <source>
        <strain evidence="1">SQ_2022a</strain>
    </source>
</reference>
<sequence length="110" mass="12416">MRALQASTSSSYGVGISSFAAAAPRRLRLRHHHVLLAKVEPSDKESLPLLSRHYDDKTAEAGQGFWNCPCVPMRERKECHCMLFLTPDNDFVGKEQTISLEEIRESKAKM</sequence>
<dbReference type="Proteomes" id="UP001060215">
    <property type="component" value="Chromosome 1"/>
</dbReference>